<feature type="domain" description="Orn/DAP/Arg decarboxylase 2 C-terminal" evidence="5">
    <location>
        <begin position="237"/>
        <end position="577"/>
    </location>
</feature>
<dbReference type="Pfam" id="PF02784">
    <property type="entry name" value="Orn_Arg_deC_N"/>
    <property type="match status" value="1"/>
</dbReference>
<dbReference type="SUPFAM" id="SSF50621">
    <property type="entry name" value="Alanine racemase C-terminal domain-like"/>
    <property type="match status" value="1"/>
</dbReference>
<dbReference type="SUPFAM" id="SSF51419">
    <property type="entry name" value="PLP-binding barrel"/>
    <property type="match status" value="1"/>
</dbReference>
<organism evidence="7">
    <name type="scientific">uncultured Aureispira sp</name>
    <dbReference type="NCBI Taxonomy" id="1331704"/>
    <lineage>
        <taxon>Bacteria</taxon>
        <taxon>Pseudomonadati</taxon>
        <taxon>Bacteroidota</taxon>
        <taxon>Saprospiria</taxon>
        <taxon>Saprospirales</taxon>
        <taxon>Saprospiraceae</taxon>
        <taxon>Aureispira</taxon>
        <taxon>environmental samples</taxon>
    </lineage>
</organism>
<comment type="cofactor">
    <cofactor evidence="1">
        <name>pyridoxal 5'-phosphate</name>
        <dbReference type="ChEBI" id="CHEBI:597326"/>
    </cofactor>
</comment>
<dbReference type="SUPFAM" id="SSF55729">
    <property type="entry name" value="Acyl-CoA N-acyltransferases (Nat)"/>
    <property type="match status" value="1"/>
</dbReference>
<dbReference type="PANTHER" id="PTHR43727">
    <property type="entry name" value="DIAMINOPIMELATE DECARBOXYLASE"/>
    <property type="match status" value="1"/>
</dbReference>
<sequence>MPKTLSYCLSFIKKSHCASILKICEAQLGQGFLAPELLATYLDHPSKFCQVVLLDHQVIGFSLMEISPRAQIAKKMRQAEQWFLDYFSAYDTLGYRSLTAVDKAFEGKGVANFLVEQGLDFLSNKVPVVVCDAWKSAHTHIGSILERNACTPLKEVPHFWTTESIQQNYTCTACGAPPCQCTAVIYARFFEHNRAPLKTKKNNYWWERKGLNYLQGHLNLAATNLSHFVQNKPTPFYVYNIQRILDKYRALTTALDAHTLKYRIYYAMKANRHAAILSHLKAKTRIGIDVCSPNELDRAIQYGFQEKEITYTGTSLSQQDLKTLVQHPTIQINFDAISPIRRFIQLHANQTRDIGIRINPNIGMAYNQDLEYSGNEIVKFGIYQEQWADLKALIEHSKLNITRVHCHSGSGFLSDQLERLPSIFKVIDAFICLFPSVKTLNLGGGLGVPQNQGDQMLDLKEWAAIVCAYANKKGLQLAFEPGDYLVKDAGVLITQVNTVEEKKGTLFIGIDTGMNMNYEYAYYKMNLEAVPLVEPKDNQKLKATLAGNINEPVDLFSEDKLLPLVEEGAYLALLNSGGYGASTSSNHCMRGDFKEYIICD</sequence>
<feature type="domain" description="Orn/DAP/Arg decarboxylase 2 N-terminal" evidence="6">
    <location>
        <begin position="243"/>
        <end position="486"/>
    </location>
</feature>
<dbReference type="EMBL" id="CACVAQ010000425">
    <property type="protein sequence ID" value="CAA6828262.1"/>
    <property type="molecule type" value="Genomic_DNA"/>
</dbReference>
<dbReference type="InterPro" id="IPR022643">
    <property type="entry name" value="De-COase2_C"/>
</dbReference>
<proteinExistence type="inferred from homology"/>
<evidence type="ECO:0000313" key="7">
    <source>
        <dbReference type="EMBL" id="CAA6828262.1"/>
    </source>
</evidence>
<keyword evidence="3 7" id="KW-0456">Lyase</keyword>
<dbReference type="PROSITE" id="PS00878">
    <property type="entry name" value="ODR_DC_2_1"/>
    <property type="match status" value="1"/>
</dbReference>
<name>A0A6S6UI29_9BACT</name>
<evidence type="ECO:0000256" key="4">
    <source>
        <dbReference type="RuleBase" id="RU003737"/>
    </source>
</evidence>
<evidence type="ECO:0000259" key="6">
    <source>
        <dbReference type="Pfam" id="PF02784"/>
    </source>
</evidence>
<dbReference type="InterPro" id="IPR016181">
    <property type="entry name" value="Acyl_CoA_acyltransferase"/>
</dbReference>
<dbReference type="InterPro" id="IPR000183">
    <property type="entry name" value="Orn/DAP/Arg_de-COase"/>
</dbReference>
<comment type="similarity">
    <text evidence="4">Belongs to the Orn/Lys/Arg decarboxylase class-II family.</text>
</comment>
<dbReference type="GO" id="GO:0008836">
    <property type="term" value="F:diaminopimelate decarboxylase activity"/>
    <property type="evidence" value="ECO:0007669"/>
    <property type="project" value="UniProtKB-EC"/>
</dbReference>
<dbReference type="PANTHER" id="PTHR43727:SF2">
    <property type="entry name" value="GROUP IV DECARBOXYLASE"/>
    <property type="match status" value="1"/>
</dbReference>
<dbReference type="GO" id="GO:0009089">
    <property type="term" value="P:lysine biosynthetic process via diaminopimelate"/>
    <property type="evidence" value="ECO:0007669"/>
    <property type="project" value="TreeGrafter"/>
</dbReference>
<dbReference type="InterPro" id="IPR022644">
    <property type="entry name" value="De-COase2_N"/>
</dbReference>
<dbReference type="Pfam" id="PF00278">
    <property type="entry name" value="Orn_DAP_Arg_deC"/>
    <property type="match status" value="1"/>
</dbReference>
<gene>
    <name evidence="7" type="ORF">HELGO_WM22396</name>
</gene>
<dbReference type="Gene3D" id="2.40.37.10">
    <property type="entry name" value="Lyase, Ornithine Decarboxylase, Chain A, domain 1"/>
    <property type="match status" value="1"/>
</dbReference>
<keyword evidence="2" id="KW-0663">Pyridoxal phosphate</keyword>
<accession>A0A6S6UI29</accession>
<dbReference type="Gene3D" id="3.40.630.30">
    <property type="match status" value="1"/>
</dbReference>
<reference evidence="7" key="1">
    <citation type="submission" date="2020-01" db="EMBL/GenBank/DDBJ databases">
        <authorList>
            <person name="Meier V. D."/>
            <person name="Meier V D."/>
        </authorList>
    </citation>
    <scope>NUCLEOTIDE SEQUENCE</scope>
    <source>
        <strain evidence="7">HLG_WM_MAG_10</strain>
    </source>
</reference>
<dbReference type="InterPro" id="IPR029066">
    <property type="entry name" value="PLP-binding_barrel"/>
</dbReference>
<dbReference type="Gene3D" id="3.20.20.10">
    <property type="entry name" value="Alanine racemase"/>
    <property type="match status" value="1"/>
</dbReference>
<evidence type="ECO:0000256" key="3">
    <source>
        <dbReference type="ARBA" id="ARBA00023239"/>
    </source>
</evidence>
<dbReference type="InterPro" id="IPR009006">
    <property type="entry name" value="Ala_racemase/Decarboxylase_C"/>
</dbReference>
<dbReference type="EC" id="4.1.1.20" evidence="7"/>
<dbReference type="InterPro" id="IPR022653">
    <property type="entry name" value="De-COase2_pyr-phos_BS"/>
</dbReference>
<evidence type="ECO:0000259" key="5">
    <source>
        <dbReference type="Pfam" id="PF00278"/>
    </source>
</evidence>
<dbReference type="PRINTS" id="PR01179">
    <property type="entry name" value="ODADCRBXLASE"/>
</dbReference>
<protein>
    <submittedName>
        <fullName evidence="7">Diaminopimelate decarboxylase (EC)</fullName>
        <ecNumber evidence="7">4.1.1.20</ecNumber>
    </submittedName>
</protein>
<dbReference type="AlphaFoldDB" id="A0A6S6UI29"/>
<evidence type="ECO:0000256" key="1">
    <source>
        <dbReference type="ARBA" id="ARBA00001933"/>
    </source>
</evidence>
<evidence type="ECO:0000256" key="2">
    <source>
        <dbReference type="ARBA" id="ARBA00022898"/>
    </source>
</evidence>